<gene>
    <name evidence="3" type="ORF">E6H04_10145</name>
</gene>
<dbReference type="PANTHER" id="PTHR33969">
    <property type="entry name" value="SEGREGATION AND CONDENSATION PROTEIN A"/>
    <property type="match status" value="1"/>
</dbReference>
<dbReference type="InterPro" id="IPR023093">
    <property type="entry name" value="ScpA-like_C"/>
</dbReference>
<evidence type="ECO:0000256" key="2">
    <source>
        <dbReference type="ARBA" id="ARBA00044777"/>
    </source>
</evidence>
<proteinExistence type="predicted"/>
<evidence type="ECO:0000256" key="1">
    <source>
        <dbReference type="ARBA" id="ARBA00022829"/>
    </source>
</evidence>
<organism evidence="3 4">
    <name type="scientific">Candidatus Segetimicrobium genomatis</name>
    <dbReference type="NCBI Taxonomy" id="2569760"/>
    <lineage>
        <taxon>Bacteria</taxon>
        <taxon>Bacillati</taxon>
        <taxon>Candidatus Sysuimicrobiota</taxon>
        <taxon>Candidatus Sysuimicrobiia</taxon>
        <taxon>Candidatus Sysuimicrobiales</taxon>
        <taxon>Candidatus Segetimicrobiaceae</taxon>
        <taxon>Candidatus Segetimicrobium</taxon>
    </lineage>
</organism>
<dbReference type="EMBL" id="VBAO01000266">
    <property type="protein sequence ID" value="TMI79690.1"/>
    <property type="molecule type" value="Genomic_DNA"/>
</dbReference>
<name>A0A537J860_9BACT</name>
<accession>A0A537J860</accession>
<dbReference type="Pfam" id="PF02616">
    <property type="entry name" value="SMC_ScpA"/>
    <property type="match status" value="1"/>
</dbReference>
<sequence length="248" mass="27372">MVAATGGRIVAYHVQSDTFTGPLDLLVSLVRRGQVDLRALTLRPVAERLLAQAQETFDLDEATEALVHLAVLADLKVRTLVPNPPPVEEAPEESEAPSDLRDRLDAQMAGYLTFREAAQALRALEEIQSQVFVRATDAPDPTGEVLVEGVTLQDLFTAFAQVLRRAREAPHEIPGEEFTVEQKMDALLAVLEQARDAVVFDALFRDGASRLEIIVTFLAMLELIRRRRIRVRQSQVFGEIAVALVAPS</sequence>
<dbReference type="Gene3D" id="1.10.10.580">
    <property type="entry name" value="Structural maintenance of chromosome 1. Chain E"/>
    <property type="match status" value="1"/>
</dbReference>
<reference evidence="3 4" key="1">
    <citation type="journal article" date="2019" name="Nat. Microbiol.">
        <title>Mediterranean grassland soil C-N compound turnover is dependent on rainfall and depth, and is mediated by genomically divergent microorganisms.</title>
        <authorList>
            <person name="Diamond S."/>
            <person name="Andeer P.F."/>
            <person name="Li Z."/>
            <person name="Crits-Christoph A."/>
            <person name="Burstein D."/>
            <person name="Anantharaman K."/>
            <person name="Lane K.R."/>
            <person name="Thomas B.C."/>
            <person name="Pan C."/>
            <person name="Northen T.R."/>
            <person name="Banfield J.F."/>
        </authorList>
    </citation>
    <scope>NUCLEOTIDE SEQUENCE [LARGE SCALE GENOMIC DNA]</scope>
    <source>
        <strain evidence="3">NP_7</strain>
    </source>
</reference>
<dbReference type="AlphaFoldDB" id="A0A537J860"/>
<dbReference type="InterPro" id="IPR003768">
    <property type="entry name" value="ScpA"/>
</dbReference>
<evidence type="ECO:0000313" key="4">
    <source>
        <dbReference type="Proteomes" id="UP000320048"/>
    </source>
</evidence>
<dbReference type="Gene3D" id="6.10.250.2410">
    <property type="match status" value="1"/>
</dbReference>
<dbReference type="Proteomes" id="UP000320048">
    <property type="component" value="Unassembled WGS sequence"/>
</dbReference>
<dbReference type="GO" id="GO:0007059">
    <property type="term" value="P:chromosome segregation"/>
    <property type="evidence" value="ECO:0007669"/>
    <property type="project" value="UniProtKB-KW"/>
</dbReference>
<comment type="caution">
    <text evidence="3">The sequence shown here is derived from an EMBL/GenBank/DDBJ whole genome shotgun (WGS) entry which is preliminary data.</text>
</comment>
<dbReference type="PANTHER" id="PTHR33969:SF2">
    <property type="entry name" value="SEGREGATION AND CONDENSATION PROTEIN A"/>
    <property type="match status" value="1"/>
</dbReference>
<evidence type="ECO:0000313" key="3">
    <source>
        <dbReference type="EMBL" id="TMI79690.1"/>
    </source>
</evidence>
<protein>
    <recommendedName>
        <fullName evidence="2">Segregation and condensation protein A</fullName>
    </recommendedName>
</protein>
<keyword evidence="1" id="KW-0159">Chromosome partition</keyword>